<proteinExistence type="predicted"/>
<evidence type="ECO:0000256" key="1">
    <source>
        <dbReference type="SAM" id="MobiDB-lite"/>
    </source>
</evidence>
<comment type="caution">
    <text evidence="2">The sequence shown here is derived from an EMBL/GenBank/DDBJ whole genome shotgun (WGS) entry which is preliminary data.</text>
</comment>
<protein>
    <submittedName>
        <fullName evidence="2">Uncharacterized protein</fullName>
    </submittedName>
</protein>
<sequence length="104" mass="11712">MRAGEEQRDRLVGDASAEAERLVTEAQEQRRTTLEQLEEQRTSELGALERERTLLERKIDELRGFEREYRSRLRAYLEGQLRDLDGTAAVVPGSDGTASTGSSS</sequence>
<organism evidence="2 3">
    <name type="scientific">Pseudokineococcus marinus</name>
    <dbReference type="NCBI Taxonomy" id="351215"/>
    <lineage>
        <taxon>Bacteria</taxon>
        <taxon>Bacillati</taxon>
        <taxon>Actinomycetota</taxon>
        <taxon>Actinomycetes</taxon>
        <taxon>Kineosporiales</taxon>
        <taxon>Kineosporiaceae</taxon>
        <taxon>Pseudokineococcus</taxon>
    </lineage>
</organism>
<gene>
    <name evidence="2" type="ORF">HLB09_07055</name>
</gene>
<dbReference type="Proteomes" id="UP000555552">
    <property type="component" value="Unassembled WGS sequence"/>
</dbReference>
<name>A0A849BPU7_9ACTN</name>
<feature type="region of interest" description="Disordered" evidence="1">
    <location>
        <begin position="1"/>
        <end position="21"/>
    </location>
</feature>
<dbReference type="RefSeq" id="WP_171202678.1">
    <property type="nucleotide sequence ID" value="NZ_JABEMA010000074.1"/>
</dbReference>
<evidence type="ECO:0000313" key="2">
    <source>
        <dbReference type="EMBL" id="NNH22852.1"/>
    </source>
</evidence>
<dbReference type="EMBL" id="JABEMA010000074">
    <property type="protein sequence ID" value="NNH22852.1"/>
    <property type="molecule type" value="Genomic_DNA"/>
</dbReference>
<evidence type="ECO:0000313" key="3">
    <source>
        <dbReference type="Proteomes" id="UP000555552"/>
    </source>
</evidence>
<accession>A0A849BPU7</accession>
<reference evidence="2 3" key="1">
    <citation type="submission" date="2020-05" db="EMBL/GenBank/DDBJ databases">
        <title>MicrobeNet Type strains.</title>
        <authorList>
            <person name="Nicholson A.C."/>
        </authorList>
    </citation>
    <scope>NUCLEOTIDE SEQUENCE [LARGE SCALE GENOMIC DNA]</scope>
    <source>
        <strain evidence="2 3">JCM 14547</strain>
    </source>
</reference>
<keyword evidence="3" id="KW-1185">Reference proteome</keyword>
<dbReference type="AlphaFoldDB" id="A0A849BPU7"/>